<dbReference type="EMBL" id="CP012600">
    <property type="protein sequence ID" value="ALC82017.1"/>
    <property type="molecule type" value="Genomic_DNA"/>
</dbReference>
<dbReference type="PATRIC" id="fig|1441095.3.peg.2353"/>
<dbReference type="AlphaFoldDB" id="A0A0M4FK47"/>
<evidence type="ECO:0000313" key="2">
    <source>
        <dbReference type="EMBL" id="ALC82017.1"/>
    </source>
</evidence>
<organism evidence="2 3">
    <name type="scientific">Bacillus gobiensis</name>
    <dbReference type="NCBI Taxonomy" id="1441095"/>
    <lineage>
        <taxon>Bacteria</taxon>
        <taxon>Bacillati</taxon>
        <taxon>Bacillota</taxon>
        <taxon>Bacilli</taxon>
        <taxon>Bacillales</taxon>
        <taxon>Bacillaceae</taxon>
        <taxon>Bacillus</taxon>
    </lineage>
</organism>
<accession>A0A0M4FK47</accession>
<dbReference type="RefSeq" id="WP_053603797.1">
    <property type="nucleotide sequence ID" value="NZ_CP012600.1"/>
</dbReference>
<protein>
    <recommendedName>
        <fullName evidence="1">DUF4183 domain-containing protein</fullName>
    </recommendedName>
</protein>
<keyword evidence="3" id="KW-1185">Reference proteome</keyword>
<sequence length="126" mass="13434">MPLQIMKPAITTDSTVTVVPTVKRFFNEAAETVTGKGNLTIAVEDFWTDTGADATALPALTADNSYYNVYVNGVLQMEDLLDYTPGGSGTGKLVITVPTGSTIEQHSPVVLVVTYFAPTSDITIFN</sequence>
<gene>
    <name evidence="2" type="ORF">AM592_10680</name>
</gene>
<name>A0A0M4FK47_9BACI</name>
<proteinExistence type="predicted"/>
<dbReference type="STRING" id="1441095.AM592_10680"/>
<dbReference type="Proteomes" id="UP000067625">
    <property type="component" value="Chromosome"/>
</dbReference>
<reference evidence="2 3" key="2">
    <citation type="journal article" date="2016" name="Int. J. Syst. Evol. Microbiol.">
        <title>Bacillus gobiensis sp. nov., isolated from a soil sample.</title>
        <authorList>
            <person name="Liu B."/>
            <person name="Liu G.H."/>
            <person name="Cetin S."/>
            <person name="Schumann P."/>
            <person name="Pan Z.Z."/>
            <person name="Chen Q.Q."/>
        </authorList>
    </citation>
    <scope>NUCLEOTIDE SEQUENCE [LARGE SCALE GENOMIC DNA]</scope>
    <source>
        <strain evidence="2 3">FJAT-4402</strain>
    </source>
</reference>
<dbReference type="InterPro" id="IPR025237">
    <property type="entry name" value="DUF4183"/>
</dbReference>
<evidence type="ECO:0000313" key="3">
    <source>
        <dbReference type="Proteomes" id="UP000067625"/>
    </source>
</evidence>
<reference evidence="3" key="1">
    <citation type="submission" date="2015-08" db="EMBL/GenBank/DDBJ databases">
        <title>Genome sequencing project for genomic taxonomy and phylogenomics of Bacillus-like bacteria.</title>
        <authorList>
            <person name="Liu B."/>
            <person name="Wang J."/>
            <person name="Zhu Y."/>
            <person name="Liu G."/>
            <person name="Chen Q."/>
            <person name="Chen Z."/>
            <person name="Lan J."/>
            <person name="Che J."/>
            <person name="Ge C."/>
            <person name="Shi H."/>
            <person name="Pan Z."/>
            <person name="Liu X."/>
        </authorList>
    </citation>
    <scope>NUCLEOTIDE SEQUENCE [LARGE SCALE GENOMIC DNA]</scope>
    <source>
        <strain evidence="3">FJAT-4402</strain>
    </source>
</reference>
<feature type="domain" description="DUF4183" evidence="1">
    <location>
        <begin position="44"/>
        <end position="112"/>
    </location>
</feature>
<dbReference type="OrthoDB" id="2623159at2"/>
<dbReference type="Pfam" id="PF13799">
    <property type="entry name" value="DUF4183"/>
    <property type="match status" value="1"/>
</dbReference>
<evidence type="ECO:0000259" key="1">
    <source>
        <dbReference type="Pfam" id="PF13799"/>
    </source>
</evidence>